<feature type="active site" evidence="1">
    <location>
        <position position="32"/>
    </location>
</feature>
<dbReference type="CDD" id="cd03109">
    <property type="entry name" value="DTBS"/>
    <property type="match status" value="1"/>
</dbReference>
<dbReference type="HAMAP" id="MF_00336">
    <property type="entry name" value="BioD"/>
    <property type="match status" value="1"/>
</dbReference>
<feature type="binding site" evidence="1">
    <location>
        <begin position="101"/>
        <end position="104"/>
    </location>
    <ligand>
        <name>ATP</name>
        <dbReference type="ChEBI" id="CHEBI:30616"/>
    </ligand>
</feature>
<feature type="binding site" evidence="1">
    <location>
        <position position="36"/>
    </location>
    <ligand>
        <name>substrate</name>
    </ligand>
</feature>
<comment type="caution">
    <text evidence="1">Lacks conserved residue(s) required for the propagation of feature annotation.</text>
</comment>
<comment type="caution">
    <text evidence="2">The sequence shown here is derived from an EMBL/GenBank/DDBJ whole genome shotgun (WGS) entry which is preliminary data.</text>
</comment>
<protein>
    <recommendedName>
        <fullName evidence="1">ATP-dependent dethiobiotin synthetase BioD</fullName>
        <ecNumber evidence="1">6.3.3.3</ecNumber>
    </recommendedName>
    <alternativeName>
        <fullName evidence="1">DTB synthetase</fullName>
        <shortName evidence="1">DTBS</shortName>
    </alternativeName>
    <alternativeName>
        <fullName evidence="1">Dethiobiotin synthase</fullName>
    </alternativeName>
</protein>
<keyword evidence="1" id="KW-0436">Ligase</keyword>
<feature type="binding site" evidence="1">
    <location>
        <position position="44"/>
    </location>
    <ligand>
        <name>Mg(2+)</name>
        <dbReference type="ChEBI" id="CHEBI:18420"/>
    </ligand>
</feature>
<comment type="catalytic activity">
    <reaction evidence="1">
        <text>(7R,8S)-7,8-diammoniononanoate + CO2 + ATP = (4R,5S)-dethiobiotin + ADP + phosphate + 3 H(+)</text>
        <dbReference type="Rhea" id="RHEA:15805"/>
        <dbReference type="ChEBI" id="CHEBI:15378"/>
        <dbReference type="ChEBI" id="CHEBI:16526"/>
        <dbReference type="ChEBI" id="CHEBI:30616"/>
        <dbReference type="ChEBI" id="CHEBI:43474"/>
        <dbReference type="ChEBI" id="CHEBI:149469"/>
        <dbReference type="ChEBI" id="CHEBI:149473"/>
        <dbReference type="ChEBI" id="CHEBI:456216"/>
        <dbReference type="EC" id="6.3.3.3"/>
    </reaction>
</comment>
<dbReference type="Proteomes" id="UP001458946">
    <property type="component" value="Unassembled WGS sequence"/>
</dbReference>
<evidence type="ECO:0000313" key="3">
    <source>
        <dbReference type="Proteomes" id="UP001458946"/>
    </source>
</evidence>
<dbReference type="InterPro" id="IPR004472">
    <property type="entry name" value="DTB_synth_BioD"/>
</dbReference>
<reference evidence="2 3" key="1">
    <citation type="submission" date="2024-02" db="EMBL/GenBank/DDBJ databases">
        <title>Deinococcus xinjiangensis NBRC 107630.</title>
        <authorList>
            <person name="Ichikawa N."/>
            <person name="Katano-Makiyama Y."/>
            <person name="Hidaka K."/>
        </authorList>
    </citation>
    <scope>NUCLEOTIDE SEQUENCE [LARGE SCALE GENOMIC DNA]</scope>
    <source>
        <strain evidence="2 3">NBRC 107630</strain>
    </source>
</reference>
<comment type="subunit">
    <text evidence="1">Homodimer.</text>
</comment>
<dbReference type="Gene3D" id="3.40.50.300">
    <property type="entry name" value="P-loop containing nucleotide triphosphate hydrolases"/>
    <property type="match status" value="1"/>
</dbReference>
<dbReference type="PIRSF" id="PIRSF006755">
    <property type="entry name" value="DTB_synth"/>
    <property type="match status" value="1"/>
</dbReference>
<evidence type="ECO:0000256" key="1">
    <source>
        <dbReference type="HAMAP-Rule" id="MF_00336"/>
    </source>
</evidence>
<feature type="binding site" evidence="1">
    <location>
        <begin position="12"/>
        <end position="17"/>
    </location>
    <ligand>
        <name>ATP</name>
        <dbReference type="ChEBI" id="CHEBI:30616"/>
    </ligand>
</feature>
<feature type="binding site" evidence="1">
    <location>
        <position position="101"/>
    </location>
    <ligand>
        <name>Mg(2+)</name>
        <dbReference type="ChEBI" id="CHEBI:18420"/>
    </ligand>
</feature>
<dbReference type="SUPFAM" id="SSF52540">
    <property type="entry name" value="P-loop containing nucleoside triphosphate hydrolases"/>
    <property type="match status" value="1"/>
</dbReference>
<dbReference type="RefSeq" id="WP_353543216.1">
    <property type="nucleotide sequence ID" value="NZ_BAABRN010000042.1"/>
</dbReference>
<comment type="similarity">
    <text evidence="1">Belongs to the dethiobiotin synthetase family.</text>
</comment>
<dbReference type="NCBIfam" id="TIGR00347">
    <property type="entry name" value="bioD"/>
    <property type="match status" value="1"/>
</dbReference>
<dbReference type="PANTHER" id="PTHR43210">
    <property type="entry name" value="DETHIOBIOTIN SYNTHETASE"/>
    <property type="match status" value="1"/>
</dbReference>
<dbReference type="EMBL" id="BAABRN010000042">
    <property type="protein sequence ID" value="GAA5503239.1"/>
    <property type="molecule type" value="Genomic_DNA"/>
</dbReference>
<feature type="binding site" evidence="1">
    <location>
        <position position="44"/>
    </location>
    <ligand>
        <name>ATP</name>
        <dbReference type="ChEBI" id="CHEBI:30616"/>
    </ligand>
</feature>
<keyword evidence="1" id="KW-0547">Nucleotide-binding</keyword>
<dbReference type="PANTHER" id="PTHR43210:SF5">
    <property type="entry name" value="DETHIOBIOTIN SYNTHETASE"/>
    <property type="match status" value="1"/>
</dbReference>
<keyword evidence="3" id="KW-1185">Reference proteome</keyword>
<dbReference type="Pfam" id="PF13500">
    <property type="entry name" value="AAA_26"/>
    <property type="match status" value="1"/>
</dbReference>
<organism evidence="2 3">
    <name type="scientific">Deinococcus xinjiangensis</name>
    <dbReference type="NCBI Taxonomy" id="457454"/>
    <lineage>
        <taxon>Bacteria</taxon>
        <taxon>Thermotogati</taxon>
        <taxon>Deinococcota</taxon>
        <taxon>Deinococci</taxon>
        <taxon>Deinococcales</taxon>
        <taxon>Deinococcaceae</taxon>
        <taxon>Deinococcus</taxon>
    </lineage>
</organism>
<keyword evidence="1" id="KW-0963">Cytoplasm</keyword>
<feature type="binding site" evidence="1">
    <location>
        <position position="192"/>
    </location>
    <ligand>
        <name>ATP</name>
        <dbReference type="ChEBI" id="CHEBI:30616"/>
    </ligand>
</feature>
<evidence type="ECO:0000313" key="2">
    <source>
        <dbReference type="EMBL" id="GAA5503239.1"/>
    </source>
</evidence>
<keyword evidence="1" id="KW-0067">ATP-binding</keyword>
<gene>
    <name evidence="1 2" type="primary">bioD</name>
    <name evidence="2" type="ORF">Dxin01_02994</name>
</gene>
<dbReference type="InterPro" id="IPR027417">
    <property type="entry name" value="P-loop_NTPase"/>
</dbReference>
<keyword evidence="1" id="KW-0479">Metal-binding</keyword>
<comment type="subcellular location">
    <subcellularLocation>
        <location evidence="1">Cytoplasm</location>
    </subcellularLocation>
</comment>
<comment type="pathway">
    <text evidence="1">Cofactor biosynthesis; biotin biosynthesis; biotin from 7,8-diaminononanoate: step 1/2.</text>
</comment>
<comment type="cofactor">
    <cofactor evidence="1">
        <name>Mg(2+)</name>
        <dbReference type="ChEBI" id="CHEBI:18420"/>
    </cofactor>
</comment>
<proteinExistence type="inferred from homology"/>
<keyword evidence="1" id="KW-0093">Biotin biosynthesis</keyword>
<sequence length="209" mass="21540">MPALFVTGTDTGVGKTLISAALCAALGAAYWKPLQTGAADGDNDTAEVARLVGLRPEQVFAPARVYADPSAPERAAALAGQSVSLADVLPHLPAARPLIVEGAGGVLVPINAHETMLDLMAALAFPVVVVARSTLGTINHTLLTVRAVRERGLAVAGVVLSGPPMPHNAEAVARHAAVRVLECPVLAQVTPQTLQALARQHDWAALSRI</sequence>
<accession>A0ABP9VDC5</accession>
<name>A0ABP9VDC5_9DEIO</name>
<keyword evidence="1" id="KW-0460">Magnesium</keyword>
<feature type="binding site" evidence="1">
    <location>
        <position position="16"/>
    </location>
    <ligand>
        <name>Mg(2+)</name>
        <dbReference type="ChEBI" id="CHEBI:18420"/>
    </ligand>
</feature>
<comment type="function">
    <text evidence="1">Catalyzes a mechanistically unusual reaction, the ATP-dependent insertion of CO2 between the N7 and N8 nitrogen atoms of 7,8-diaminopelargonic acid (DAPA, also called 7,8-diammoniononanoate) to form a ureido ring.</text>
</comment>
<dbReference type="EC" id="6.3.3.3" evidence="1"/>